<protein>
    <recommendedName>
        <fullName evidence="4">L-rhamnose mutarotase</fullName>
    </recommendedName>
</protein>
<dbReference type="Gene3D" id="3.30.70.100">
    <property type="match status" value="1"/>
</dbReference>
<reference evidence="2 3" key="1">
    <citation type="submission" date="2021-01" db="EMBL/GenBank/DDBJ databases">
        <title>Whole genome shotgun sequence of Plantactinospora endophytica NBRC 110450.</title>
        <authorList>
            <person name="Komaki H."/>
            <person name="Tamura T."/>
        </authorList>
    </citation>
    <scope>NUCLEOTIDE SEQUENCE [LARGE SCALE GENOMIC DNA]</scope>
    <source>
        <strain evidence="2 3">NBRC 110450</strain>
    </source>
</reference>
<comment type="caution">
    <text evidence="2">The sequence shown here is derived from an EMBL/GenBank/DDBJ whole genome shotgun (WGS) entry which is preliminary data.</text>
</comment>
<organism evidence="2 3">
    <name type="scientific">Plantactinospora endophytica</name>
    <dbReference type="NCBI Taxonomy" id="673535"/>
    <lineage>
        <taxon>Bacteria</taxon>
        <taxon>Bacillati</taxon>
        <taxon>Actinomycetota</taxon>
        <taxon>Actinomycetes</taxon>
        <taxon>Micromonosporales</taxon>
        <taxon>Micromonosporaceae</taxon>
        <taxon>Plantactinospora</taxon>
    </lineage>
</organism>
<dbReference type="PANTHER" id="PTHR34389:SF2">
    <property type="entry name" value="L-RHAMNOSE MUTAROTASE"/>
    <property type="match status" value="1"/>
</dbReference>
<dbReference type="EMBL" id="BONW01000006">
    <property type="protein sequence ID" value="GIG86923.1"/>
    <property type="molecule type" value="Genomic_DNA"/>
</dbReference>
<dbReference type="PANTHER" id="PTHR34389">
    <property type="entry name" value="L-RHAMNOSE MUTAROTASE"/>
    <property type="match status" value="1"/>
</dbReference>
<evidence type="ECO:0008006" key="4">
    <source>
        <dbReference type="Google" id="ProtNLM"/>
    </source>
</evidence>
<dbReference type="InterPro" id="IPR011008">
    <property type="entry name" value="Dimeric_a/b-barrel"/>
</dbReference>
<keyword evidence="3" id="KW-1185">Reference proteome</keyword>
<name>A0ABQ4DWT2_9ACTN</name>
<dbReference type="RefSeq" id="WP_203865533.1">
    <property type="nucleotide sequence ID" value="NZ_BONW01000006.1"/>
</dbReference>
<feature type="compositionally biased region" description="Basic and acidic residues" evidence="1">
    <location>
        <begin position="139"/>
        <end position="149"/>
    </location>
</feature>
<dbReference type="Proteomes" id="UP000646749">
    <property type="component" value="Unassembled WGS sequence"/>
</dbReference>
<evidence type="ECO:0000313" key="3">
    <source>
        <dbReference type="Proteomes" id="UP000646749"/>
    </source>
</evidence>
<dbReference type="InterPro" id="IPR008000">
    <property type="entry name" value="Rham/fucose_mutarotase"/>
</dbReference>
<gene>
    <name evidence="2" type="ORF">Pen02_18590</name>
</gene>
<dbReference type="SUPFAM" id="SSF54909">
    <property type="entry name" value="Dimeric alpha+beta barrel"/>
    <property type="match status" value="1"/>
</dbReference>
<accession>A0ABQ4DWT2</accession>
<proteinExistence type="predicted"/>
<evidence type="ECO:0000313" key="2">
    <source>
        <dbReference type="EMBL" id="GIG86923.1"/>
    </source>
</evidence>
<feature type="region of interest" description="Disordered" evidence="1">
    <location>
        <begin position="123"/>
        <end position="149"/>
    </location>
</feature>
<dbReference type="Pfam" id="PF05336">
    <property type="entry name" value="rhaM"/>
    <property type="match status" value="1"/>
</dbReference>
<evidence type="ECO:0000256" key="1">
    <source>
        <dbReference type="SAM" id="MobiDB-lite"/>
    </source>
</evidence>
<sequence>MRRVCFVLRVRPDRLAEYRERHAAVWPEMLRALHAAGWHDYSLFLHDDGLLVGHFRTADLAASLAAMEATDVNARWQAEMAPFFVGLDGRRPDEGFVVLDEIFNLDAQLDALDNTALDNTARDDTARDSTTRVSTTLDDTTHDTTEAQP</sequence>